<dbReference type="GO" id="GO:0030288">
    <property type="term" value="C:outer membrane-bounded periplasmic space"/>
    <property type="evidence" value="ECO:0007669"/>
    <property type="project" value="TreeGrafter"/>
</dbReference>
<dbReference type="SUPFAM" id="SSF140869">
    <property type="entry name" value="GUN4-like"/>
    <property type="match status" value="1"/>
</dbReference>
<dbReference type="Gene3D" id="1.10.10.1770">
    <property type="entry name" value="Gun4-like"/>
    <property type="match status" value="1"/>
</dbReference>
<dbReference type="CDD" id="cd16383">
    <property type="entry name" value="GUN4"/>
    <property type="match status" value="1"/>
</dbReference>
<dbReference type="EMBL" id="PVWK01000042">
    <property type="protein sequence ID" value="PSB31085.1"/>
    <property type="molecule type" value="Genomic_DNA"/>
</dbReference>
<dbReference type="PANTHER" id="PTHR34800">
    <property type="entry name" value="TETRAPYRROLE-BINDING PROTEIN, CHLOROPLASTIC"/>
    <property type="match status" value="1"/>
</dbReference>
<evidence type="ECO:0008006" key="5">
    <source>
        <dbReference type="Google" id="ProtNLM"/>
    </source>
</evidence>
<feature type="domain" description="GUN4-like" evidence="1">
    <location>
        <begin position="119"/>
        <end position="258"/>
    </location>
</feature>
<dbReference type="InterPro" id="IPR037215">
    <property type="entry name" value="GUN4-like_sf"/>
</dbReference>
<sequence>MANSTGDLIAAPLSAGGDPTDALYLQLKAASAKHQGQTIQALAAAGEPGLSALMRFLAEYDPAVDGDSIASGDIPIKPPGSTVSSGVGMVYQALFSSDSLAAKTFLQTHFPQGVVPLKSEAGVDYTALQQLLAEQKFQAADQLTLQKMCEVVGIAAVQRKWLYFTEIDQLPITDLQTLNALWLVHSEGKFGFSVQRDIWLSAGKNWDQLWSKIGWRKGNLWTRYPQGFTWDLSAPKGHLPLSNQLRGVRVIASLLAHPAWSKG</sequence>
<name>A0A2T1EEG7_9CYAN</name>
<dbReference type="OrthoDB" id="7915178at2"/>
<evidence type="ECO:0000313" key="4">
    <source>
        <dbReference type="Proteomes" id="UP000239576"/>
    </source>
</evidence>
<evidence type="ECO:0000259" key="2">
    <source>
        <dbReference type="Pfam" id="PF16416"/>
    </source>
</evidence>
<dbReference type="Proteomes" id="UP000239576">
    <property type="component" value="Unassembled WGS sequence"/>
</dbReference>
<dbReference type="InterPro" id="IPR016024">
    <property type="entry name" value="ARM-type_fold"/>
</dbReference>
<dbReference type="RefSeq" id="WP_106255727.1">
    <property type="nucleotide sequence ID" value="NZ_CAWNSW010000091.1"/>
</dbReference>
<dbReference type="PANTHER" id="PTHR34800:SF1">
    <property type="entry name" value="TETRAPYRROLE-BINDING PROTEIN, CHLOROPLASTIC"/>
    <property type="match status" value="1"/>
</dbReference>
<reference evidence="3 4" key="2">
    <citation type="submission" date="2018-03" db="EMBL/GenBank/DDBJ databases">
        <title>The ancient ancestry and fast evolution of plastids.</title>
        <authorList>
            <person name="Moore K.R."/>
            <person name="Magnabosco C."/>
            <person name="Momper L."/>
            <person name="Gold D.A."/>
            <person name="Bosak T."/>
            <person name="Fournier G.P."/>
        </authorList>
    </citation>
    <scope>NUCLEOTIDE SEQUENCE [LARGE SCALE GENOMIC DNA]</scope>
    <source>
        <strain evidence="3 4">ULC18</strain>
    </source>
</reference>
<evidence type="ECO:0000313" key="3">
    <source>
        <dbReference type="EMBL" id="PSB31085.1"/>
    </source>
</evidence>
<dbReference type="InterPro" id="IPR032192">
    <property type="entry name" value="GUN4_N"/>
</dbReference>
<dbReference type="Gene3D" id="1.25.40.620">
    <property type="match status" value="1"/>
</dbReference>
<reference evidence="4" key="1">
    <citation type="submission" date="2018-02" db="EMBL/GenBank/DDBJ databases">
        <authorList>
            <person name="Moore K."/>
            <person name="Momper L."/>
        </authorList>
    </citation>
    <scope>NUCLEOTIDE SEQUENCE [LARGE SCALE GENOMIC DNA]</scope>
    <source>
        <strain evidence="4">ULC18</strain>
    </source>
</reference>
<accession>A0A2T1EEG7</accession>
<gene>
    <name evidence="3" type="ORF">C7B82_07715</name>
</gene>
<dbReference type="AlphaFoldDB" id="A0A2T1EEG7"/>
<dbReference type="SUPFAM" id="SSF48371">
    <property type="entry name" value="ARM repeat"/>
    <property type="match status" value="1"/>
</dbReference>
<dbReference type="GO" id="GO:0046906">
    <property type="term" value="F:tetrapyrrole binding"/>
    <property type="evidence" value="ECO:0007669"/>
    <property type="project" value="TreeGrafter"/>
</dbReference>
<keyword evidence="4" id="KW-1185">Reference proteome</keyword>
<dbReference type="InterPro" id="IPR008629">
    <property type="entry name" value="GUN4-like"/>
</dbReference>
<evidence type="ECO:0000259" key="1">
    <source>
        <dbReference type="Pfam" id="PF05419"/>
    </source>
</evidence>
<protein>
    <recommendedName>
        <fullName evidence="5">GUN4 domain-containing protein</fullName>
    </recommendedName>
</protein>
<feature type="domain" description="GUN4 N-terminal ARM-like repeat" evidence="2">
    <location>
        <begin position="20"/>
        <end position="60"/>
    </location>
</feature>
<organism evidence="3 4">
    <name type="scientific">Stenomitos frigidus ULC18</name>
    <dbReference type="NCBI Taxonomy" id="2107698"/>
    <lineage>
        <taxon>Bacteria</taxon>
        <taxon>Bacillati</taxon>
        <taxon>Cyanobacteriota</taxon>
        <taxon>Cyanophyceae</taxon>
        <taxon>Leptolyngbyales</taxon>
        <taxon>Leptolyngbyaceae</taxon>
        <taxon>Stenomitos</taxon>
    </lineage>
</organism>
<dbReference type="Pfam" id="PF05419">
    <property type="entry name" value="GUN4"/>
    <property type="match status" value="1"/>
</dbReference>
<comment type="caution">
    <text evidence="3">The sequence shown here is derived from an EMBL/GenBank/DDBJ whole genome shotgun (WGS) entry which is preliminary data.</text>
</comment>
<dbReference type="Pfam" id="PF16416">
    <property type="entry name" value="GUN4_N"/>
    <property type="match status" value="1"/>
</dbReference>
<proteinExistence type="predicted"/>